<evidence type="ECO:0000313" key="7">
    <source>
        <dbReference type="EMBL" id="CAD6221804.1"/>
    </source>
</evidence>
<dbReference type="AlphaFoldDB" id="A0A811NCK5"/>
<feature type="compositionally biased region" description="Low complexity" evidence="5">
    <location>
        <begin position="37"/>
        <end position="48"/>
    </location>
</feature>
<evidence type="ECO:0000313" key="8">
    <source>
        <dbReference type="Proteomes" id="UP000604825"/>
    </source>
</evidence>
<dbReference type="Gene3D" id="3.40.50.720">
    <property type="entry name" value="NAD(P)-binding Rossmann-like Domain"/>
    <property type="match status" value="1"/>
</dbReference>
<dbReference type="OrthoDB" id="419598at2759"/>
<dbReference type="FunFam" id="3.40.50.720:FF:000499">
    <property type="entry name" value="Protein TIC 62, chloroplastic"/>
    <property type="match status" value="1"/>
</dbReference>
<dbReference type="InterPro" id="IPR036291">
    <property type="entry name" value="NAD(P)-bd_dom_sf"/>
</dbReference>
<dbReference type="Proteomes" id="UP000604825">
    <property type="component" value="Unassembled WGS sequence"/>
</dbReference>
<feature type="domain" description="NAD(P)-binding" evidence="6">
    <location>
        <begin position="72"/>
        <end position="268"/>
    </location>
</feature>
<dbReference type="GO" id="GO:0009507">
    <property type="term" value="C:chloroplast"/>
    <property type="evidence" value="ECO:0007669"/>
    <property type="project" value="UniProtKB-SubCell"/>
</dbReference>
<dbReference type="InterPro" id="IPR044719">
    <property type="entry name" value="TIC62"/>
</dbReference>
<feature type="region of interest" description="Disordered" evidence="5">
    <location>
        <begin position="305"/>
        <end position="396"/>
    </location>
</feature>
<keyword evidence="4" id="KW-0809">Transit peptide</keyword>
<feature type="compositionally biased region" description="Low complexity" evidence="5">
    <location>
        <begin position="375"/>
        <end position="390"/>
    </location>
</feature>
<protein>
    <recommendedName>
        <fullName evidence="6">NAD(P)-binding domain-containing protein</fullName>
    </recommendedName>
</protein>
<evidence type="ECO:0000256" key="5">
    <source>
        <dbReference type="SAM" id="MobiDB-lite"/>
    </source>
</evidence>
<dbReference type="SUPFAM" id="SSF51735">
    <property type="entry name" value="NAD(P)-binding Rossmann-fold domains"/>
    <property type="match status" value="1"/>
</dbReference>
<keyword evidence="3" id="KW-0934">Plastid</keyword>
<feature type="region of interest" description="Disordered" evidence="5">
    <location>
        <begin position="15"/>
        <end position="48"/>
    </location>
</feature>
<comment type="caution">
    <text evidence="7">The sequence shown here is derived from an EMBL/GenBank/DDBJ whole genome shotgun (WGS) entry which is preliminary data.</text>
</comment>
<evidence type="ECO:0000256" key="4">
    <source>
        <dbReference type="ARBA" id="ARBA00022946"/>
    </source>
</evidence>
<dbReference type="EMBL" id="CAJGYO010000003">
    <property type="protein sequence ID" value="CAD6221804.1"/>
    <property type="molecule type" value="Genomic_DNA"/>
</dbReference>
<proteinExistence type="predicted"/>
<evidence type="ECO:0000256" key="2">
    <source>
        <dbReference type="ARBA" id="ARBA00022528"/>
    </source>
</evidence>
<gene>
    <name evidence="7" type="ORF">NCGR_LOCUS15017</name>
</gene>
<dbReference type="Pfam" id="PF13460">
    <property type="entry name" value="NAD_binding_10"/>
    <property type="match status" value="1"/>
</dbReference>
<reference evidence="7" key="1">
    <citation type="submission" date="2020-10" db="EMBL/GenBank/DDBJ databases">
        <authorList>
            <person name="Han B."/>
            <person name="Lu T."/>
            <person name="Zhao Q."/>
            <person name="Huang X."/>
            <person name="Zhao Y."/>
        </authorList>
    </citation>
    <scope>NUCLEOTIDE SEQUENCE</scope>
</reference>
<keyword evidence="2" id="KW-0150">Chloroplast</keyword>
<evidence type="ECO:0000256" key="1">
    <source>
        <dbReference type="ARBA" id="ARBA00004229"/>
    </source>
</evidence>
<name>A0A811NCK5_9POAL</name>
<comment type="subcellular location">
    <subcellularLocation>
        <location evidence="1">Plastid</location>
        <location evidence="1">Chloroplast</location>
    </subcellularLocation>
</comment>
<sequence>MDTIVFLSPPLLRMSHHPHASSSAYTTASRHLPPPAAAAASSSSSPRLLTSSSRSAAALLKEREKDVVFVAGATGRVGSRAVRELIKLGFRVRAAVRNAQRATSLVQSVQQLKLEAQLELVECDLEKQAQEGIVSAIGHASLVVCSIGASEKEILDVTGPYRIDYMATNKLVQAASAAKVEHFVLVTSLGTNKIGFPAFLLNLFWGVLYWKRRAEEALIASGIPYTIIRPGGMERPTDAFKETHNLVLAPEDTYVGGQVSNLQVAELIGCIMATNSNRRAAYCKVVEAVAETTAPLLPMEQLLSTIPSKREREPPAADDEPPEDETEAAEVKPSDPKQPELPAEPSETRTGGKAAEPTLSPYTAYEALKPPSSPSPKQSSSKASQAQAQQMQETAS</sequence>
<keyword evidence="8" id="KW-1185">Reference proteome</keyword>
<feature type="compositionally biased region" description="Acidic residues" evidence="5">
    <location>
        <begin position="316"/>
        <end position="328"/>
    </location>
</feature>
<dbReference type="PANTHER" id="PTHR47285:SF1">
    <property type="entry name" value="PROTEIN TIC 62, CHLOROPLASTIC"/>
    <property type="match status" value="1"/>
</dbReference>
<dbReference type="InterPro" id="IPR016040">
    <property type="entry name" value="NAD(P)-bd_dom"/>
</dbReference>
<feature type="compositionally biased region" description="Basic and acidic residues" evidence="5">
    <location>
        <begin position="329"/>
        <end position="338"/>
    </location>
</feature>
<evidence type="ECO:0000259" key="6">
    <source>
        <dbReference type="Pfam" id="PF13460"/>
    </source>
</evidence>
<evidence type="ECO:0000256" key="3">
    <source>
        <dbReference type="ARBA" id="ARBA00022640"/>
    </source>
</evidence>
<dbReference type="CDD" id="cd05243">
    <property type="entry name" value="SDR_a5"/>
    <property type="match status" value="1"/>
</dbReference>
<organism evidence="7 8">
    <name type="scientific">Miscanthus lutarioriparius</name>
    <dbReference type="NCBI Taxonomy" id="422564"/>
    <lineage>
        <taxon>Eukaryota</taxon>
        <taxon>Viridiplantae</taxon>
        <taxon>Streptophyta</taxon>
        <taxon>Embryophyta</taxon>
        <taxon>Tracheophyta</taxon>
        <taxon>Spermatophyta</taxon>
        <taxon>Magnoliopsida</taxon>
        <taxon>Liliopsida</taxon>
        <taxon>Poales</taxon>
        <taxon>Poaceae</taxon>
        <taxon>PACMAD clade</taxon>
        <taxon>Panicoideae</taxon>
        <taxon>Andropogonodae</taxon>
        <taxon>Andropogoneae</taxon>
        <taxon>Saccharinae</taxon>
        <taxon>Miscanthus</taxon>
    </lineage>
</organism>
<accession>A0A811NCK5</accession>
<dbReference type="PANTHER" id="PTHR47285">
    <property type="entry name" value="PROTEIN TIC 62, CHLOROPLASTIC"/>
    <property type="match status" value="1"/>
</dbReference>